<feature type="domain" description="Glycosyltransferase 2-like" evidence="5">
    <location>
        <begin position="9"/>
        <end position="184"/>
    </location>
</feature>
<evidence type="ECO:0000259" key="5">
    <source>
        <dbReference type="Pfam" id="PF00535"/>
    </source>
</evidence>
<dbReference type="InterPro" id="IPR001173">
    <property type="entry name" value="Glyco_trans_2-like"/>
</dbReference>
<reference evidence="7" key="2">
    <citation type="submission" date="2015-10" db="EMBL/GenBank/DDBJ databases">
        <title>Improved Draft Genome Sequence of Clostridium pasteurianum Strain ATCC 6013 (DSM 525) Using a Hybrid Next-Generation Sequencing Approach.</title>
        <authorList>
            <person name="Pyne M.E."/>
            <person name="Utturkar S.M."/>
            <person name="Brown S.D."/>
            <person name="Moo-Young M."/>
            <person name="Chung D.A."/>
            <person name="Chou P.C."/>
        </authorList>
    </citation>
    <scope>NUCLEOTIDE SEQUENCE</scope>
    <source>
        <strain evidence="7">ATCC 6013</strain>
    </source>
</reference>
<dbReference type="Pfam" id="PF00535">
    <property type="entry name" value="Glycos_transf_2"/>
    <property type="match status" value="1"/>
</dbReference>
<evidence type="ECO:0000256" key="4">
    <source>
        <dbReference type="ARBA" id="ARBA00022679"/>
    </source>
</evidence>
<accession>A0A0H3J798</accession>
<proteinExistence type="inferred from homology"/>
<sequence length="303" mass="35112">MNIDPKVFIVILNFNSFKDTKECLFSLKQLKYSNHEIIVVDNSSTDGSYEKLKREFSTYNIIKCNENLGYASGNNLGIKYALKNNAEYICILNNDVIVESDFLDKIIEIMEEHKEIGVAGPCICKYNNKNIIQAMGAKINLYTGLTQGKYKNYKYNEIPKENSFVDYLGGACFVCRRDVFEDIGLIPENYFLFFEETEFCYRASAKGYKLLCVYDSKIYHKGSSTISKYSGLSYYFLNRNRVIFIKRNANMLEKTVFSIYIFIEAIGRIIIRREPFSLIKNIIHGFKADTENIDMETVNKFVK</sequence>
<reference evidence="6 9" key="1">
    <citation type="journal article" date="2015" name="Genome Announc.">
        <title>Complete Genome Sequence of the Nitrogen-Fixing and Solvent-Producing Clostridium pasteurianum DSM 525.</title>
        <authorList>
            <person name="Poehlein A."/>
            <person name="Grosse-Honebrink A."/>
            <person name="Zhang Y."/>
            <person name="Minton N.P."/>
            <person name="Daniel R."/>
        </authorList>
    </citation>
    <scope>NUCLEOTIDE SEQUENCE [LARGE SCALE GENOMIC DNA]</scope>
    <source>
        <strain evidence="6">DSM 525</strain>
        <strain evidence="9">DSM 525 / ATCC 6013</strain>
    </source>
</reference>
<dbReference type="Proteomes" id="UP000028042">
    <property type="component" value="Unassembled WGS sequence"/>
</dbReference>
<comment type="similarity">
    <text evidence="2">Belongs to the glycosyltransferase 2 family.</text>
</comment>
<dbReference type="AlphaFoldDB" id="A0A0H3J798"/>
<dbReference type="Proteomes" id="UP000030905">
    <property type="component" value="Chromosome"/>
</dbReference>
<organism evidence="6 9">
    <name type="scientific">Clostridium pasteurianum DSM 525 = ATCC 6013</name>
    <dbReference type="NCBI Taxonomy" id="1262449"/>
    <lineage>
        <taxon>Bacteria</taxon>
        <taxon>Bacillati</taxon>
        <taxon>Bacillota</taxon>
        <taxon>Clostridia</taxon>
        <taxon>Eubacteriales</taxon>
        <taxon>Clostridiaceae</taxon>
        <taxon>Clostridium</taxon>
    </lineage>
</organism>
<dbReference type="GeneID" id="93073880"/>
<evidence type="ECO:0000256" key="3">
    <source>
        <dbReference type="ARBA" id="ARBA00022676"/>
    </source>
</evidence>
<evidence type="ECO:0000256" key="2">
    <source>
        <dbReference type="ARBA" id="ARBA00006739"/>
    </source>
</evidence>
<gene>
    <name evidence="6" type="ORF">CLPA_c17180</name>
    <name evidence="7" type="ORF">CP6013_01463</name>
</gene>
<keyword evidence="3" id="KW-0328">Glycosyltransferase</keyword>
<comment type="pathway">
    <text evidence="1">Cell wall biogenesis; cell wall polysaccharide biosynthesis.</text>
</comment>
<dbReference type="InterPro" id="IPR029044">
    <property type="entry name" value="Nucleotide-diphossugar_trans"/>
</dbReference>
<evidence type="ECO:0000313" key="9">
    <source>
        <dbReference type="Proteomes" id="UP000030905"/>
    </source>
</evidence>
<evidence type="ECO:0000313" key="6">
    <source>
        <dbReference type="EMBL" id="AJA51776.1"/>
    </source>
</evidence>
<evidence type="ECO:0000313" key="8">
    <source>
        <dbReference type="Proteomes" id="UP000028042"/>
    </source>
</evidence>
<dbReference type="eggNOG" id="COG1216">
    <property type="taxonomic scope" value="Bacteria"/>
</dbReference>
<keyword evidence="9" id="KW-1185">Reference proteome</keyword>
<keyword evidence="4 6" id="KW-0808">Transferase</keyword>
<evidence type="ECO:0000313" key="7">
    <source>
        <dbReference type="EMBL" id="KRU12216.1"/>
    </source>
</evidence>
<protein>
    <submittedName>
        <fullName evidence="7">Glycosyl transferase family 2</fullName>
    </submittedName>
    <submittedName>
        <fullName evidence="6">Putative glycosyltransferase</fullName>
    </submittedName>
</protein>
<dbReference type="GO" id="GO:0016757">
    <property type="term" value="F:glycosyltransferase activity"/>
    <property type="evidence" value="ECO:0007669"/>
    <property type="project" value="UniProtKB-KW"/>
</dbReference>
<dbReference type="CDD" id="cd04186">
    <property type="entry name" value="GT_2_like_c"/>
    <property type="match status" value="1"/>
</dbReference>
<dbReference type="KEGG" id="cpae:CPAST_c17180"/>
<dbReference type="KEGG" id="cpat:CLPA_c17180"/>
<dbReference type="PANTHER" id="PTHR43179">
    <property type="entry name" value="RHAMNOSYLTRANSFERASE WBBL"/>
    <property type="match status" value="1"/>
</dbReference>
<dbReference type="PATRIC" id="fig|1262449.3.peg.1553"/>
<name>A0A0H3J798_CLOPA</name>
<evidence type="ECO:0000256" key="1">
    <source>
        <dbReference type="ARBA" id="ARBA00004776"/>
    </source>
</evidence>
<dbReference type="SUPFAM" id="SSF53448">
    <property type="entry name" value="Nucleotide-diphospho-sugar transferases"/>
    <property type="match status" value="1"/>
</dbReference>
<dbReference type="RefSeq" id="WP_003443727.1">
    <property type="nucleotide sequence ID" value="NZ_ANZB01000004.1"/>
</dbReference>
<reference evidence="7 8" key="3">
    <citation type="journal article" name="Genome Announc.">
        <title>Improved Draft Genome Sequence of Clostridium pasteurianum Strain ATCC 6013 (DSM 525) Using a Hybrid Next-Generation Sequencing Approach.</title>
        <authorList>
            <person name="Pyne M.E."/>
            <person name="Utturkar S."/>
            <person name="Brown S.D."/>
            <person name="Moo-Young M."/>
            <person name="Chung D.A."/>
            <person name="Chou C.P."/>
        </authorList>
    </citation>
    <scope>NUCLEOTIDE SEQUENCE [LARGE SCALE GENOMIC DNA]</scope>
    <source>
        <strain evidence="7 8">ATCC 6013</strain>
    </source>
</reference>
<dbReference type="EMBL" id="CP009268">
    <property type="protein sequence ID" value="AJA51776.1"/>
    <property type="molecule type" value="Genomic_DNA"/>
</dbReference>
<dbReference type="PANTHER" id="PTHR43179:SF12">
    <property type="entry name" value="GALACTOFURANOSYLTRANSFERASE GLFT2"/>
    <property type="match status" value="1"/>
</dbReference>
<dbReference type="Gene3D" id="3.90.550.10">
    <property type="entry name" value="Spore Coat Polysaccharide Biosynthesis Protein SpsA, Chain A"/>
    <property type="match status" value="1"/>
</dbReference>
<dbReference type="EMBL" id="JPGY02000001">
    <property type="protein sequence ID" value="KRU12216.1"/>
    <property type="molecule type" value="Genomic_DNA"/>
</dbReference>